<feature type="compositionally biased region" description="Basic residues" evidence="2">
    <location>
        <begin position="791"/>
        <end position="808"/>
    </location>
</feature>
<feature type="compositionally biased region" description="Basic residues" evidence="2">
    <location>
        <begin position="582"/>
        <end position="591"/>
    </location>
</feature>
<evidence type="ECO:0000313" key="4">
    <source>
        <dbReference type="Proteomes" id="UP001283361"/>
    </source>
</evidence>
<feature type="region of interest" description="Disordered" evidence="2">
    <location>
        <begin position="728"/>
        <end position="863"/>
    </location>
</feature>
<feature type="coiled-coil region" evidence="1">
    <location>
        <begin position="369"/>
        <end position="429"/>
    </location>
</feature>
<feature type="compositionally biased region" description="Polar residues" evidence="2">
    <location>
        <begin position="660"/>
        <end position="670"/>
    </location>
</feature>
<keyword evidence="1" id="KW-0175">Coiled coil</keyword>
<feature type="compositionally biased region" description="Low complexity" evidence="2">
    <location>
        <begin position="607"/>
        <end position="639"/>
    </location>
</feature>
<feature type="compositionally biased region" description="Polar residues" evidence="2">
    <location>
        <begin position="1"/>
        <end position="13"/>
    </location>
</feature>
<evidence type="ECO:0000256" key="1">
    <source>
        <dbReference type="SAM" id="Coils"/>
    </source>
</evidence>
<comment type="caution">
    <text evidence="3">The sequence shown here is derived from an EMBL/GenBank/DDBJ whole genome shotgun (WGS) entry which is preliminary data.</text>
</comment>
<dbReference type="EMBL" id="JAWDGP010002624">
    <property type="protein sequence ID" value="KAK3781300.1"/>
    <property type="molecule type" value="Genomic_DNA"/>
</dbReference>
<feature type="region of interest" description="Disordered" evidence="2">
    <location>
        <begin position="283"/>
        <end position="365"/>
    </location>
</feature>
<dbReference type="Proteomes" id="UP001283361">
    <property type="component" value="Unassembled WGS sequence"/>
</dbReference>
<feature type="compositionally biased region" description="Polar residues" evidence="2">
    <location>
        <begin position="289"/>
        <end position="299"/>
    </location>
</feature>
<feature type="compositionally biased region" description="Polar residues" evidence="2">
    <location>
        <begin position="818"/>
        <end position="837"/>
    </location>
</feature>
<feature type="region of interest" description="Disordered" evidence="2">
    <location>
        <begin position="453"/>
        <end position="491"/>
    </location>
</feature>
<feature type="region of interest" description="Disordered" evidence="2">
    <location>
        <begin position="582"/>
        <end position="639"/>
    </location>
</feature>
<feature type="compositionally biased region" description="Polar residues" evidence="2">
    <location>
        <begin position="330"/>
        <end position="349"/>
    </location>
</feature>
<evidence type="ECO:0000256" key="2">
    <source>
        <dbReference type="SAM" id="MobiDB-lite"/>
    </source>
</evidence>
<feature type="compositionally biased region" description="Polar residues" evidence="2">
    <location>
        <begin position="747"/>
        <end position="783"/>
    </location>
</feature>
<feature type="region of interest" description="Disordered" evidence="2">
    <location>
        <begin position="1"/>
        <end position="24"/>
    </location>
</feature>
<reference evidence="3" key="1">
    <citation type="journal article" date="2023" name="G3 (Bethesda)">
        <title>A reference genome for the long-term kleptoplast-retaining sea slug Elysia crispata morphotype clarki.</title>
        <authorList>
            <person name="Eastman K.E."/>
            <person name="Pendleton A.L."/>
            <person name="Shaikh M.A."/>
            <person name="Suttiyut T."/>
            <person name="Ogas R."/>
            <person name="Tomko P."/>
            <person name="Gavelis G."/>
            <person name="Widhalm J.R."/>
            <person name="Wisecaver J.H."/>
        </authorList>
    </citation>
    <scope>NUCLEOTIDE SEQUENCE</scope>
    <source>
        <strain evidence="3">ECLA1</strain>
    </source>
</reference>
<proteinExistence type="predicted"/>
<sequence length="913" mass="98562">MASSQNFAPSTLKVSPPMVQRPDSQFTLTQPSFTGSPGDNPVNIMSGSGGQNILLNSIASSTPSKIPNDYQDTFLPTNHKPQVHHQEDVSLLVNTIMKLLGSIPQVAEASQNVASVSRTDDARGASANATILKVASDIRLAVARSGLQSDRESQGTPRATETILIPPYSPSTQSVRISQQELEQLSLIIVSVLKLQYPSVTSLPAPADVARAISISPSLLSPLLALQATGNSRSRSVRSAFDSNLGYQAGRGVSTLSLPSPNNSTTSASSLLSLLLAPFASSVSSPSTQRNKPPTVTKTVKQEPQQQKLQEQQRKQQPIVMNLSDVNIDVQGSSRNVQSVKATPASSRNGSKDASPAEPSPSVAGSAPLQTLLEQVRRLQLKEQAQLAERSRQLRQEQDLLLVQQVASLKKQQKELQEFQKQLEEQQQIYKKNVLSGMSSDLIRSIIREEVKGQTRNNTKSTRMNTPLSSATSSRSDGTISNLGLPGDNLDETRLGTNGLAIGNSRTNLGNGDRSSAGVSGRTILDEPAGRLGFPAPDSNTNTASDLLGLGGIGSARESSARQSGDRNDLVGLLNVAGKRQSLRRSNKGLRVRGGTSPGSSRFKWNSPLSTSSFSSSSSSSSTSSTPSSPSSMYSSLSSSAASASSSSPLLSAASRIPSTSIASSASETQRAGGVARSWSIALQRGTPSTSRRQIFNPRSRSSSMLGSRSLLRDVALDKNRMIYNTREQLSFPRSNRNNPLGLRLDNPTSNDTPRQEGPTQDHTSYSTYPFTLSRPRYSSTAGRGTASRNHQQHQLRVRQQRLQHHQQPHAEQRRNVLGSQQHRQKQRLGNQRQGQARQPLPHQQLPGRHQLQRHSPNTQTSEFHDALTKQVLDNIEVRATPARRLTPGGPLRIGLDINVRHGVYPIESLKQP</sequence>
<feature type="compositionally biased region" description="Polar residues" evidence="2">
    <location>
        <begin position="728"/>
        <end position="739"/>
    </location>
</feature>
<dbReference type="AlphaFoldDB" id="A0AAE1A577"/>
<gene>
    <name evidence="3" type="ORF">RRG08_018929</name>
</gene>
<protein>
    <submittedName>
        <fullName evidence="3">Uncharacterized protein</fullName>
    </submittedName>
</protein>
<keyword evidence="4" id="KW-1185">Reference proteome</keyword>
<evidence type="ECO:0000313" key="3">
    <source>
        <dbReference type="EMBL" id="KAK3781300.1"/>
    </source>
</evidence>
<feature type="region of interest" description="Disordered" evidence="2">
    <location>
        <begin position="660"/>
        <end position="707"/>
    </location>
</feature>
<organism evidence="3 4">
    <name type="scientific">Elysia crispata</name>
    <name type="common">lettuce slug</name>
    <dbReference type="NCBI Taxonomy" id="231223"/>
    <lineage>
        <taxon>Eukaryota</taxon>
        <taxon>Metazoa</taxon>
        <taxon>Spiralia</taxon>
        <taxon>Lophotrochozoa</taxon>
        <taxon>Mollusca</taxon>
        <taxon>Gastropoda</taxon>
        <taxon>Heterobranchia</taxon>
        <taxon>Euthyneura</taxon>
        <taxon>Panpulmonata</taxon>
        <taxon>Sacoglossa</taxon>
        <taxon>Placobranchoidea</taxon>
        <taxon>Plakobranchidae</taxon>
        <taxon>Elysia</taxon>
    </lineage>
</organism>
<name>A0AAE1A577_9GAST</name>
<accession>A0AAE1A577</accession>
<feature type="compositionally biased region" description="Polar residues" evidence="2">
    <location>
        <begin position="454"/>
        <end position="482"/>
    </location>
</feature>
<feature type="compositionally biased region" description="Low complexity" evidence="2">
    <location>
        <begin position="302"/>
        <end position="318"/>
    </location>
</feature>